<keyword evidence="2" id="KW-0732">Signal</keyword>
<name>A0A2N9FVC5_FAGSY</name>
<feature type="signal peptide" evidence="2">
    <location>
        <begin position="1"/>
        <end position="24"/>
    </location>
</feature>
<feature type="region of interest" description="Disordered" evidence="1">
    <location>
        <begin position="73"/>
        <end position="107"/>
    </location>
</feature>
<feature type="compositionally biased region" description="Basic and acidic residues" evidence="1">
    <location>
        <begin position="73"/>
        <end position="90"/>
    </location>
</feature>
<evidence type="ECO:0000313" key="4">
    <source>
        <dbReference type="EMBL" id="SPC95500.1"/>
    </source>
</evidence>
<accession>A0A2N9FVC5</accession>
<evidence type="ECO:0000256" key="1">
    <source>
        <dbReference type="SAM" id="MobiDB-lite"/>
    </source>
</evidence>
<dbReference type="EMBL" id="OIVN01001573">
    <property type="protein sequence ID" value="SPC95500.1"/>
    <property type="molecule type" value="Genomic_DNA"/>
</dbReference>
<feature type="compositionally biased region" description="Pro residues" evidence="1">
    <location>
        <begin position="97"/>
        <end position="107"/>
    </location>
</feature>
<dbReference type="EMBL" id="OIVN01001172">
    <property type="protein sequence ID" value="SPC90734.1"/>
    <property type="molecule type" value="Genomic_DNA"/>
</dbReference>
<gene>
    <name evidence="3" type="ORF">FSB_LOCUS18616</name>
    <name evidence="4" type="ORF">FSB_LOCUS23382</name>
</gene>
<protein>
    <submittedName>
        <fullName evidence="3">Uncharacterized protein</fullName>
    </submittedName>
</protein>
<feature type="chain" id="PRO_5015084616" evidence="2">
    <location>
        <begin position="25"/>
        <end position="107"/>
    </location>
</feature>
<reference evidence="3" key="1">
    <citation type="submission" date="2018-02" db="EMBL/GenBank/DDBJ databases">
        <authorList>
            <person name="Cohen D.B."/>
            <person name="Kent A.D."/>
        </authorList>
    </citation>
    <scope>NUCLEOTIDE SEQUENCE</scope>
</reference>
<organism evidence="3">
    <name type="scientific">Fagus sylvatica</name>
    <name type="common">Beechnut</name>
    <dbReference type="NCBI Taxonomy" id="28930"/>
    <lineage>
        <taxon>Eukaryota</taxon>
        <taxon>Viridiplantae</taxon>
        <taxon>Streptophyta</taxon>
        <taxon>Embryophyta</taxon>
        <taxon>Tracheophyta</taxon>
        <taxon>Spermatophyta</taxon>
        <taxon>Magnoliopsida</taxon>
        <taxon>eudicotyledons</taxon>
        <taxon>Gunneridae</taxon>
        <taxon>Pentapetalae</taxon>
        <taxon>rosids</taxon>
        <taxon>fabids</taxon>
        <taxon>Fagales</taxon>
        <taxon>Fagaceae</taxon>
        <taxon>Fagus</taxon>
    </lineage>
</organism>
<evidence type="ECO:0000256" key="2">
    <source>
        <dbReference type="SAM" id="SignalP"/>
    </source>
</evidence>
<evidence type="ECO:0000313" key="3">
    <source>
        <dbReference type="EMBL" id="SPC90734.1"/>
    </source>
</evidence>
<proteinExistence type="predicted"/>
<dbReference type="AlphaFoldDB" id="A0A2N9FVC5"/>
<sequence length="107" mass="11562">MSTTYMLLLVFLIGAVALTTPSLAHKFKSLNSNLPPSVENTEGNSISVASEPWNIPSPFDQGQTLTDLPEAEVHHAQDSYKPASEEKKQPDCWGLFPGPPFPAPPST</sequence>